<evidence type="ECO:0000259" key="6">
    <source>
        <dbReference type="PROSITE" id="PS50109"/>
    </source>
</evidence>
<dbReference type="EMBL" id="JBHSMR010000013">
    <property type="protein sequence ID" value="MFC5479963.1"/>
    <property type="molecule type" value="Genomic_DNA"/>
</dbReference>
<dbReference type="Pfam" id="PF02518">
    <property type="entry name" value="HATPase_c"/>
    <property type="match status" value="1"/>
</dbReference>
<evidence type="ECO:0000313" key="8">
    <source>
        <dbReference type="Proteomes" id="UP001596101"/>
    </source>
</evidence>
<comment type="catalytic activity">
    <reaction evidence="1">
        <text>ATP + protein L-histidine = ADP + protein N-phospho-L-histidine.</text>
        <dbReference type="EC" id="2.7.13.3"/>
    </reaction>
</comment>
<evidence type="ECO:0000256" key="4">
    <source>
        <dbReference type="SAM" id="Coils"/>
    </source>
</evidence>
<dbReference type="InterPro" id="IPR004358">
    <property type="entry name" value="Sig_transdc_His_kin-like_C"/>
</dbReference>
<dbReference type="EC" id="2.7.13.3" evidence="2"/>
<evidence type="ECO:0000256" key="1">
    <source>
        <dbReference type="ARBA" id="ARBA00000085"/>
    </source>
</evidence>
<dbReference type="PROSITE" id="PS50109">
    <property type="entry name" value="HIS_KIN"/>
    <property type="match status" value="1"/>
</dbReference>
<dbReference type="GO" id="GO:0005524">
    <property type="term" value="F:ATP binding"/>
    <property type="evidence" value="ECO:0007669"/>
    <property type="project" value="UniProtKB-KW"/>
</dbReference>
<dbReference type="InterPro" id="IPR003594">
    <property type="entry name" value="HATPase_dom"/>
</dbReference>
<dbReference type="PANTHER" id="PTHR43547">
    <property type="entry name" value="TWO-COMPONENT HISTIDINE KINASE"/>
    <property type="match status" value="1"/>
</dbReference>
<dbReference type="Gene3D" id="1.10.287.130">
    <property type="match status" value="1"/>
</dbReference>
<keyword evidence="7" id="KW-0067">ATP-binding</keyword>
<dbReference type="CDD" id="cd00075">
    <property type="entry name" value="HATPase"/>
    <property type="match status" value="1"/>
</dbReference>
<proteinExistence type="predicted"/>
<sequence length="608" mass="66094">MKTRSYLLLMLVAIIVPVACLSIFGLSMLLRFEQESRFRSIEEIAKSTSLMIDGEIAAAEASITTIAHSHDLRTDNFERLYALLSATRISPLSWTLIADYEGNGLLNTLVPYGSPLKQRSGPWAARIYDRQKTQVGGYFIGASSKRGVVSVNVPVPAAAGKKYVVTQIFDPNYFNKVFRRNTLNDSWIVGVFDANGISIARNRSADKFVGGMVRPELFEASRRRPAGMVRHATREGIEVYDTFVRSEVTGWTVAVGVPVAEIEAAERATIWLSATALLVVLGGAVGIAVFFGHRIDKSLRNATLAAHALALGRVTPATRSQLNEVNVLLEELHRSSQSLAQESAARQALERERERLLKSERAARKQAEAQSDAKDNFISMLSHELRNPLAAISGAISVIRLPSMPAAKTEKAWEIATRQLRQLTRMVEDLLDVRRVLSGKVVLDKARVNAGSVVRFCCDSRIMATASKHEWKIETEDAWIVGDKTRLEQVLDNLLVNAIKYSPEGSTIGVRSYTDAGMAVIEVADHGVGMEADVLPTIFDSLVQGPTTIDRSLGGLGLGLSIAKGLVELHGGTIAAHSEGVGKGSIFTVRLPLADTTQDVVAASARPA</sequence>
<dbReference type="InterPro" id="IPR036890">
    <property type="entry name" value="HATPase_C_sf"/>
</dbReference>
<dbReference type="InterPro" id="IPR005467">
    <property type="entry name" value="His_kinase_dom"/>
</dbReference>
<feature type="coiled-coil region" evidence="4">
    <location>
        <begin position="339"/>
        <end position="366"/>
    </location>
</feature>
<dbReference type="SUPFAM" id="SSF55874">
    <property type="entry name" value="ATPase domain of HSP90 chaperone/DNA topoisomerase II/histidine kinase"/>
    <property type="match status" value="1"/>
</dbReference>
<dbReference type="SUPFAM" id="SSF47384">
    <property type="entry name" value="Homodimeric domain of signal transducing histidine kinase"/>
    <property type="match status" value="1"/>
</dbReference>
<dbReference type="CDD" id="cd18774">
    <property type="entry name" value="PDC2_HK_sensor"/>
    <property type="match status" value="1"/>
</dbReference>
<keyword evidence="3" id="KW-0597">Phosphoprotein</keyword>
<keyword evidence="5" id="KW-0812">Transmembrane</keyword>
<dbReference type="Gene3D" id="3.30.565.10">
    <property type="entry name" value="Histidine kinase-like ATPase, C-terminal domain"/>
    <property type="match status" value="1"/>
</dbReference>
<dbReference type="RefSeq" id="WP_379758416.1">
    <property type="nucleotide sequence ID" value="NZ_JBHSMR010000013.1"/>
</dbReference>
<reference evidence="8" key="1">
    <citation type="journal article" date="2019" name="Int. J. Syst. Evol. Microbiol.">
        <title>The Global Catalogue of Microorganisms (GCM) 10K type strain sequencing project: providing services to taxonomists for standard genome sequencing and annotation.</title>
        <authorList>
            <consortium name="The Broad Institute Genomics Platform"/>
            <consortium name="The Broad Institute Genome Sequencing Center for Infectious Disease"/>
            <person name="Wu L."/>
            <person name="Ma J."/>
        </authorList>
    </citation>
    <scope>NUCLEOTIDE SEQUENCE [LARGE SCALE GENOMIC DNA]</scope>
    <source>
        <strain evidence="8">CCUG 43111</strain>
    </source>
</reference>
<dbReference type="SMART" id="SM00387">
    <property type="entry name" value="HATPase_c"/>
    <property type="match status" value="1"/>
</dbReference>
<dbReference type="InterPro" id="IPR003661">
    <property type="entry name" value="HisK_dim/P_dom"/>
</dbReference>
<keyword evidence="5" id="KW-1133">Transmembrane helix</keyword>
<dbReference type="PRINTS" id="PR00344">
    <property type="entry name" value="BCTRLSENSOR"/>
</dbReference>
<gene>
    <name evidence="7" type="ORF">ACFPQ5_17330</name>
</gene>
<protein>
    <recommendedName>
        <fullName evidence="2">histidine kinase</fullName>
        <ecNumber evidence="2">2.7.13.3</ecNumber>
    </recommendedName>
</protein>
<feature type="transmembrane region" description="Helical" evidence="5">
    <location>
        <begin position="270"/>
        <end position="291"/>
    </location>
</feature>
<evidence type="ECO:0000256" key="5">
    <source>
        <dbReference type="SAM" id="Phobius"/>
    </source>
</evidence>
<feature type="domain" description="Histidine kinase" evidence="6">
    <location>
        <begin position="380"/>
        <end position="595"/>
    </location>
</feature>
<organism evidence="7 8">
    <name type="scientific">Massilia suwonensis</name>
    <dbReference type="NCBI Taxonomy" id="648895"/>
    <lineage>
        <taxon>Bacteria</taxon>
        <taxon>Pseudomonadati</taxon>
        <taxon>Pseudomonadota</taxon>
        <taxon>Betaproteobacteria</taxon>
        <taxon>Burkholderiales</taxon>
        <taxon>Oxalobacteraceae</taxon>
        <taxon>Telluria group</taxon>
        <taxon>Massilia</taxon>
    </lineage>
</organism>
<dbReference type="Proteomes" id="UP001596101">
    <property type="component" value="Unassembled WGS sequence"/>
</dbReference>
<dbReference type="SMART" id="SM00388">
    <property type="entry name" value="HisKA"/>
    <property type="match status" value="1"/>
</dbReference>
<keyword evidence="5" id="KW-0472">Membrane</keyword>
<dbReference type="PANTHER" id="PTHR43547:SF2">
    <property type="entry name" value="HYBRID SIGNAL TRANSDUCTION HISTIDINE KINASE C"/>
    <property type="match status" value="1"/>
</dbReference>
<evidence type="ECO:0000256" key="2">
    <source>
        <dbReference type="ARBA" id="ARBA00012438"/>
    </source>
</evidence>
<dbReference type="InterPro" id="IPR036097">
    <property type="entry name" value="HisK_dim/P_sf"/>
</dbReference>
<comment type="caution">
    <text evidence="7">The sequence shown here is derived from an EMBL/GenBank/DDBJ whole genome shotgun (WGS) entry which is preliminary data.</text>
</comment>
<evidence type="ECO:0000313" key="7">
    <source>
        <dbReference type="EMBL" id="MFC5479963.1"/>
    </source>
</evidence>
<dbReference type="CDD" id="cd00082">
    <property type="entry name" value="HisKA"/>
    <property type="match status" value="1"/>
</dbReference>
<accession>A0ABW0MSZ0</accession>
<evidence type="ECO:0000256" key="3">
    <source>
        <dbReference type="ARBA" id="ARBA00022553"/>
    </source>
</evidence>
<keyword evidence="4" id="KW-0175">Coiled coil</keyword>
<feature type="transmembrane region" description="Helical" evidence="5">
    <location>
        <begin position="6"/>
        <end position="30"/>
    </location>
</feature>
<dbReference type="Pfam" id="PF00512">
    <property type="entry name" value="HisKA"/>
    <property type="match status" value="1"/>
</dbReference>
<keyword evidence="7" id="KW-0547">Nucleotide-binding</keyword>
<keyword evidence="8" id="KW-1185">Reference proteome</keyword>
<name>A0ABW0MSZ0_9BURK</name>